<name>A0ABU0IAV2_9HYPH</name>
<proteinExistence type="predicted"/>
<feature type="domain" description="Right handed beta helix" evidence="2">
    <location>
        <begin position="176"/>
        <end position="303"/>
    </location>
</feature>
<dbReference type="SUPFAM" id="SSF51126">
    <property type="entry name" value="Pectin lyase-like"/>
    <property type="match status" value="1"/>
</dbReference>
<dbReference type="RefSeq" id="WP_307157547.1">
    <property type="nucleotide sequence ID" value="NZ_JAUSWH010000004.1"/>
</dbReference>
<keyword evidence="4" id="KW-1185">Reference proteome</keyword>
<dbReference type="InterPro" id="IPR039448">
    <property type="entry name" value="Beta_helix"/>
</dbReference>
<reference evidence="3 4" key="1">
    <citation type="submission" date="2023-07" db="EMBL/GenBank/DDBJ databases">
        <title>Genomic Encyclopedia of Type Strains, Phase IV (KMG-IV): sequencing the most valuable type-strain genomes for metagenomic binning, comparative biology and taxonomic classification.</title>
        <authorList>
            <person name="Goeker M."/>
        </authorList>
    </citation>
    <scope>NUCLEOTIDE SEQUENCE [LARGE SCALE GENOMIC DNA]</scope>
    <source>
        <strain evidence="3 4">DSM 100301</strain>
    </source>
</reference>
<evidence type="ECO:0000259" key="2">
    <source>
        <dbReference type="Pfam" id="PF13229"/>
    </source>
</evidence>
<comment type="caution">
    <text evidence="3">The sequence shown here is derived from an EMBL/GenBank/DDBJ whole genome shotgun (WGS) entry which is preliminary data.</text>
</comment>
<protein>
    <submittedName>
        <fullName evidence="3">Parallel beta-helix repeat protein</fullName>
    </submittedName>
</protein>
<dbReference type="InterPro" id="IPR006626">
    <property type="entry name" value="PbH1"/>
</dbReference>
<dbReference type="Proteomes" id="UP001235269">
    <property type="component" value="Unassembled WGS sequence"/>
</dbReference>
<dbReference type="Pfam" id="PF13229">
    <property type="entry name" value="Beta_helix"/>
    <property type="match status" value="1"/>
</dbReference>
<evidence type="ECO:0000313" key="4">
    <source>
        <dbReference type="Proteomes" id="UP001235269"/>
    </source>
</evidence>
<feature type="compositionally biased region" description="Polar residues" evidence="1">
    <location>
        <begin position="379"/>
        <end position="391"/>
    </location>
</feature>
<dbReference type="SMART" id="SM00710">
    <property type="entry name" value="PbH1"/>
    <property type="match status" value="4"/>
</dbReference>
<sequence>MHALPPAAFPHPAEPGNTGASLRFSSQRLYAAGLPIGVILAFVGGFALSSAHAAPTRPGAVKTCGPEVYEALREAPDDPADSVTLDCVANLTAEDVVMKDIVLEGARASGAGLDCHGGIIGIPGHLPKGAPPTISIRSLPEEDGGWSVPRDIHIRNCKVYGTIQIMGMGPNGEAEEVRQSSLSQGHTQRAQAAAPSHILLENLTIVADGPIPLYIAPGVTHVEINHSTLTGHTKGTAIYLDAESGHNSIIANRFELGTRNREMIAVDGSAHNVITGNTFIDAGNGGIFLYRNCGEGGTIRHQTPQHNQISDNHFLYRDAVKPRPAVWLGSKEIWRALYCYQDPSLPFGSGADNRSFADFNTVTGNEITGADQDMIRDSGASNTVSDNRMKP</sequence>
<evidence type="ECO:0000256" key="1">
    <source>
        <dbReference type="SAM" id="MobiDB-lite"/>
    </source>
</evidence>
<dbReference type="Gene3D" id="2.160.20.10">
    <property type="entry name" value="Single-stranded right-handed beta-helix, Pectin lyase-like"/>
    <property type="match status" value="1"/>
</dbReference>
<gene>
    <name evidence="3" type="ORF">QO005_001693</name>
</gene>
<organism evidence="3 4">
    <name type="scientific">Rhizobium paknamense</name>
    <dbReference type="NCBI Taxonomy" id="1206817"/>
    <lineage>
        <taxon>Bacteria</taxon>
        <taxon>Pseudomonadati</taxon>
        <taxon>Pseudomonadota</taxon>
        <taxon>Alphaproteobacteria</taxon>
        <taxon>Hyphomicrobiales</taxon>
        <taxon>Rhizobiaceae</taxon>
        <taxon>Rhizobium/Agrobacterium group</taxon>
        <taxon>Rhizobium</taxon>
    </lineage>
</organism>
<dbReference type="InterPro" id="IPR011050">
    <property type="entry name" value="Pectin_lyase_fold/virulence"/>
</dbReference>
<evidence type="ECO:0000313" key="3">
    <source>
        <dbReference type="EMBL" id="MDQ0455359.1"/>
    </source>
</evidence>
<dbReference type="EMBL" id="JAUSWH010000004">
    <property type="protein sequence ID" value="MDQ0455359.1"/>
    <property type="molecule type" value="Genomic_DNA"/>
</dbReference>
<dbReference type="InterPro" id="IPR012334">
    <property type="entry name" value="Pectin_lyas_fold"/>
</dbReference>
<feature type="region of interest" description="Disordered" evidence="1">
    <location>
        <begin position="368"/>
        <end position="391"/>
    </location>
</feature>
<accession>A0ABU0IAV2</accession>